<evidence type="ECO:0000259" key="3">
    <source>
        <dbReference type="PROSITE" id="PS51186"/>
    </source>
</evidence>
<dbReference type="PANTHER" id="PTHR43072:SF23">
    <property type="entry name" value="UPF0039 PROTEIN C11D3.02C"/>
    <property type="match status" value="1"/>
</dbReference>
<keyword evidence="2" id="KW-0012">Acyltransferase</keyword>
<gene>
    <name evidence="4" type="ORF">KDK95_08890</name>
</gene>
<dbReference type="Proteomes" id="UP000676325">
    <property type="component" value="Unassembled WGS sequence"/>
</dbReference>
<dbReference type="GO" id="GO:0016747">
    <property type="term" value="F:acyltransferase activity, transferring groups other than amino-acyl groups"/>
    <property type="evidence" value="ECO:0007669"/>
    <property type="project" value="InterPro"/>
</dbReference>
<reference evidence="4" key="1">
    <citation type="submission" date="2021-04" db="EMBL/GenBank/DDBJ databases">
        <title>Genome based classification of Actinospica acidithermotolerans sp. nov., an actinobacterium isolated from an Indonesian hot spring.</title>
        <authorList>
            <person name="Kusuma A.B."/>
            <person name="Putra K.E."/>
            <person name="Nafisah S."/>
            <person name="Loh J."/>
            <person name="Nouioui I."/>
            <person name="Goodfellow M."/>
        </authorList>
    </citation>
    <scope>NUCLEOTIDE SEQUENCE</scope>
    <source>
        <strain evidence="4">MGRD01-02</strain>
    </source>
</reference>
<dbReference type="PANTHER" id="PTHR43072">
    <property type="entry name" value="N-ACETYLTRANSFERASE"/>
    <property type="match status" value="1"/>
</dbReference>
<name>A0A941E7B6_9ACTN</name>
<evidence type="ECO:0000313" key="4">
    <source>
        <dbReference type="EMBL" id="MBR7826416.1"/>
    </source>
</evidence>
<evidence type="ECO:0000256" key="1">
    <source>
        <dbReference type="ARBA" id="ARBA00022679"/>
    </source>
</evidence>
<dbReference type="Gene3D" id="3.40.630.30">
    <property type="match status" value="1"/>
</dbReference>
<organism evidence="4 5">
    <name type="scientific">Actinospica acidithermotolerans</name>
    <dbReference type="NCBI Taxonomy" id="2828514"/>
    <lineage>
        <taxon>Bacteria</taxon>
        <taxon>Bacillati</taxon>
        <taxon>Actinomycetota</taxon>
        <taxon>Actinomycetes</taxon>
        <taxon>Catenulisporales</taxon>
        <taxon>Actinospicaceae</taxon>
        <taxon>Actinospica</taxon>
    </lineage>
</organism>
<comment type="caution">
    <text evidence="4">The sequence shown here is derived from an EMBL/GenBank/DDBJ whole genome shotgun (WGS) entry which is preliminary data.</text>
</comment>
<dbReference type="CDD" id="cd04301">
    <property type="entry name" value="NAT_SF"/>
    <property type="match status" value="1"/>
</dbReference>
<accession>A0A941E7B6</accession>
<feature type="domain" description="N-acetyltransferase" evidence="3">
    <location>
        <begin position="4"/>
        <end position="160"/>
    </location>
</feature>
<sequence length="167" mass="17695">MSEFEVVPMAAEHADAVLAIYQAGLDTGNASFQTAAPDWPTFDAGKLPLHRFVAVAAQDGAVLGWVAVSAVSSRPVYAGVVEVSVYVSPDARGGGVGRALLARVIESTEAAGVWTLQAGIFPENVASLALHERAGFRTLGVQEKIGKHGERGWRDVARLERRSPIVF</sequence>
<dbReference type="SUPFAM" id="SSF55729">
    <property type="entry name" value="Acyl-CoA N-acyltransferases (Nat)"/>
    <property type="match status" value="1"/>
</dbReference>
<evidence type="ECO:0000256" key="2">
    <source>
        <dbReference type="ARBA" id="ARBA00023315"/>
    </source>
</evidence>
<dbReference type="RefSeq" id="WP_212517567.1">
    <property type="nucleotide sequence ID" value="NZ_JAGSOH010000017.1"/>
</dbReference>
<keyword evidence="5" id="KW-1185">Reference proteome</keyword>
<proteinExistence type="predicted"/>
<dbReference type="AlphaFoldDB" id="A0A941E7B6"/>
<evidence type="ECO:0000313" key="5">
    <source>
        <dbReference type="Proteomes" id="UP000676325"/>
    </source>
</evidence>
<dbReference type="EMBL" id="JAGSOH010000017">
    <property type="protein sequence ID" value="MBR7826416.1"/>
    <property type="molecule type" value="Genomic_DNA"/>
</dbReference>
<protein>
    <submittedName>
        <fullName evidence="4">N-acetyltransferase</fullName>
    </submittedName>
</protein>
<keyword evidence="1" id="KW-0808">Transferase</keyword>
<dbReference type="Pfam" id="PF00583">
    <property type="entry name" value="Acetyltransf_1"/>
    <property type="match status" value="1"/>
</dbReference>
<dbReference type="InterPro" id="IPR016181">
    <property type="entry name" value="Acyl_CoA_acyltransferase"/>
</dbReference>
<dbReference type="PROSITE" id="PS51186">
    <property type="entry name" value="GNAT"/>
    <property type="match status" value="1"/>
</dbReference>
<dbReference type="InterPro" id="IPR000182">
    <property type="entry name" value="GNAT_dom"/>
</dbReference>